<feature type="transmembrane region" description="Helical" evidence="1">
    <location>
        <begin position="140"/>
        <end position="160"/>
    </location>
</feature>
<dbReference type="InterPro" id="IPR021683">
    <property type="entry name" value="DUF3267"/>
</dbReference>
<evidence type="ECO:0000313" key="2">
    <source>
        <dbReference type="EMBL" id="BAY87141.1"/>
    </source>
</evidence>
<feature type="transmembrane region" description="Helical" evidence="1">
    <location>
        <begin position="114"/>
        <end position="134"/>
    </location>
</feature>
<dbReference type="Proteomes" id="UP000218418">
    <property type="component" value="Chromosome"/>
</dbReference>
<keyword evidence="3" id="KW-1185">Reference proteome</keyword>
<protein>
    <submittedName>
        <fullName evidence="2">Uncharacterized protein</fullName>
    </submittedName>
</protein>
<dbReference type="Pfam" id="PF11667">
    <property type="entry name" value="DUF3267"/>
    <property type="match status" value="1"/>
</dbReference>
<reference evidence="2 3" key="1">
    <citation type="submission" date="2017-06" db="EMBL/GenBank/DDBJ databases">
        <title>Genome sequencing of cyanobaciteial culture collection at National Institute for Environmental Studies (NIES).</title>
        <authorList>
            <person name="Hirose Y."/>
            <person name="Shimura Y."/>
            <person name="Fujisawa T."/>
            <person name="Nakamura Y."/>
            <person name="Kawachi M."/>
        </authorList>
    </citation>
    <scope>NUCLEOTIDE SEQUENCE [LARGE SCALE GENOMIC DNA]</scope>
    <source>
        <strain evidence="2 3">NIES-267</strain>
    </source>
</reference>
<proteinExistence type="predicted"/>
<keyword evidence="1" id="KW-0472">Membrane</keyword>
<feature type="transmembrane region" description="Helical" evidence="1">
    <location>
        <begin position="12"/>
        <end position="35"/>
    </location>
</feature>
<gene>
    <name evidence="2" type="ORF">NIES267_66590</name>
</gene>
<dbReference type="AlphaFoldDB" id="A0A1Z4M159"/>
<accession>A0A1Z4M159</accession>
<evidence type="ECO:0000313" key="3">
    <source>
        <dbReference type="Proteomes" id="UP000218418"/>
    </source>
</evidence>
<keyword evidence="1" id="KW-0812">Transmembrane</keyword>
<organism evidence="2 3">
    <name type="scientific">Calothrix parasitica NIES-267</name>
    <dbReference type="NCBI Taxonomy" id="1973488"/>
    <lineage>
        <taxon>Bacteria</taxon>
        <taxon>Bacillati</taxon>
        <taxon>Cyanobacteriota</taxon>
        <taxon>Cyanophyceae</taxon>
        <taxon>Nostocales</taxon>
        <taxon>Calotrichaceae</taxon>
        <taxon>Calothrix</taxon>
    </lineage>
</organism>
<feature type="transmembrane region" description="Helical" evidence="1">
    <location>
        <begin position="47"/>
        <end position="69"/>
    </location>
</feature>
<evidence type="ECO:0000256" key="1">
    <source>
        <dbReference type="SAM" id="Phobius"/>
    </source>
</evidence>
<sequence length="186" mass="20979">MKKDISMSILDARLYAPITALPFIVILIGLYIYIWKLPNVFVEIRNSIFQNFLIFILAVFIGHISYALIKGITWELFGSNKEKAIRYGIRKTNIGTTSFHAYYEKTMEIKAYKLGIAIPGIIVGIIPASLGIIIGNIFIFSIGLFSIFTAGEDILVMWLLRNVEADSLVEDHPKRVGCYVIDKNEA</sequence>
<name>A0A1Z4M159_9CYAN</name>
<dbReference type="EMBL" id="AP018227">
    <property type="protein sequence ID" value="BAY87141.1"/>
    <property type="molecule type" value="Genomic_DNA"/>
</dbReference>
<keyword evidence="1" id="KW-1133">Transmembrane helix</keyword>
<dbReference type="OrthoDB" id="9789112at2"/>